<reference evidence="4 5" key="1">
    <citation type="journal article" date="2011" name="Stand. Genomic Sci.">
        <title>Complete genome sequence of the gliding freshwater bacterium Fluviicola taffensis type strain (RW262).</title>
        <authorList>
            <person name="Woyke T."/>
            <person name="Chertkov O."/>
            <person name="Lapidus A."/>
            <person name="Nolan M."/>
            <person name="Lucas S."/>
            <person name="Del Rio T.G."/>
            <person name="Tice H."/>
            <person name="Cheng J.F."/>
            <person name="Tapia R."/>
            <person name="Han C."/>
            <person name="Goodwin L."/>
            <person name="Pitluck S."/>
            <person name="Liolios K."/>
            <person name="Pagani I."/>
            <person name="Ivanova N."/>
            <person name="Huntemann M."/>
            <person name="Mavromatis K."/>
            <person name="Mikhailova N."/>
            <person name="Pati A."/>
            <person name="Chen A."/>
            <person name="Palaniappan K."/>
            <person name="Land M."/>
            <person name="Hauser L."/>
            <person name="Brambilla E.M."/>
            <person name="Rohde M."/>
            <person name="Mwirichia R."/>
            <person name="Sikorski J."/>
            <person name="Tindall B.J."/>
            <person name="Goker M."/>
            <person name="Bristow J."/>
            <person name="Eisen J.A."/>
            <person name="Markowitz V."/>
            <person name="Hugenholtz P."/>
            <person name="Klenk H.P."/>
            <person name="Kyrpides N.C."/>
        </authorList>
    </citation>
    <scope>NUCLEOTIDE SEQUENCE [LARGE SCALE GENOMIC DNA]</scope>
    <source>
        <strain evidence="5">DSM 16823 / RW262 / RW262</strain>
    </source>
</reference>
<evidence type="ECO:0000256" key="1">
    <source>
        <dbReference type="ARBA" id="ARBA00022729"/>
    </source>
</evidence>
<dbReference type="PANTHER" id="PTHR35580">
    <property type="entry name" value="CELL SURFACE GLYCOPROTEIN (S-LAYER PROTEIN)-LIKE PROTEIN"/>
    <property type="match status" value="1"/>
</dbReference>
<evidence type="ECO:0000256" key="2">
    <source>
        <dbReference type="SAM" id="SignalP"/>
    </source>
</evidence>
<feature type="signal peptide" evidence="2">
    <location>
        <begin position="1"/>
        <end position="25"/>
    </location>
</feature>
<feature type="chain" id="PRO_5003278220" description="Secretion system C-terminal sorting domain-containing protein" evidence="2">
    <location>
        <begin position="26"/>
        <end position="560"/>
    </location>
</feature>
<feature type="domain" description="Secretion system C-terminal sorting" evidence="3">
    <location>
        <begin position="486"/>
        <end position="558"/>
    </location>
</feature>
<dbReference type="Proteomes" id="UP000007463">
    <property type="component" value="Chromosome"/>
</dbReference>
<dbReference type="EMBL" id="CP002542">
    <property type="protein sequence ID" value="AEA45202.1"/>
    <property type="molecule type" value="Genomic_DNA"/>
</dbReference>
<dbReference type="KEGG" id="fte:Fluta_3229"/>
<dbReference type="PANTHER" id="PTHR35580:SF1">
    <property type="entry name" value="PHYTASE-LIKE DOMAIN-CONTAINING PROTEIN"/>
    <property type="match status" value="1"/>
</dbReference>
<dbReference type="NCBIfam" id="TIGR04183">
    <property type="entry name" value="Por_Secre_tail"/>
    <property type="match status" value="1"/>
</dbReference>
<dbReference type="InterPro" id="IPR010620">
    <property type="entry name" value="SBBP_repeat"/>
</dbReference>
<keyword evidence="5" id="KW-1185">Reference proteome</keyword>
<evidence type="ECO:0000313" key="5">
    <source>
        <dbReference type="Proteomes" id="UP000007463"/>
    </source>
</evidence>
<dbReference type="AlphaFoldDB" id="F2IA25"/>
<name>F2IA25_FLUTR</name>
<sequence precursor="true">MSLKNLLFIGLSTLILAGLSSNSFGQNFQWAKQIGAAGWDEATSIKTDQNNAVYTVGLFVGTVDFDPGIGVFNLTSVGENDVFICKLDAAGNFVWAKQYGDSAFIDKSSLEIDLVGNLYITSSFLGTVDFDPGVGSFPLTSQGMDRDAFVQKLDANGNFIWARQIGGPFVPTYATPSHSNAMAVDASGNIFLTGYFDGTIDFDPHPVSVFDMTSQYNASDIFVCKLDTDGNFGWAKQFTGTQMRGGVGYGIAIDGSGNVYSTGTIGGTVDFDPSPSTFYLTTSASLQTEIYLSKLDPLGNFVWAKAMGPGEGSAIVLDGNYNIYSSAWVPSGYVPVINKHDSAGNLLWAKQHGGLNGKSIALDNMGNVYTTGLCFGTNDFDPGLGVFNLTGGDSDSFISKLDSLGNFVWAGLLTGTNQVWTNSIAVDMNNNIYTAGYFNETADFDPSSAIFNLVSPAIGYDIFIHKLSLNSVLGLHSTSLKEEVQVYPNPTNDGKFVVQFEDEQKDVNIVLRNIQGQIVNVTSIRTKDQVEIQMNELSGVYLLEISDQKNQKTVLKIIKE</sequence>
<proteinExistence type="predicted"/>
<evidence type="ECO:0000259" key="3">
    <source>
        <dbReference type="Pfam" id="PF18962"/>
    </source>
</evidence>
<dbReference type="eggNOG" id="COG3386">
    <property type="taxonomic scope" value="Bacteria"/>
</dbReference>
<dbReference type="HOGENOM" id="CLU_035227_1_1_10"/>
<dbReference type="Pfam" id="PF06739">
    <property type="entry name" value="SBBP"/>
    <property type="match status" value="1"/>
</dbReference>
<dbReference type="Gene3D" id="2.120.10.30">
    <property type="entry name" value="TolB, C-terminal domain"/>
    <property type="match status" value="1"/>
</dbReference>
<reference evidence="5" key="2">
    <citation type="submission" date="2011-02" db="EMBL/GenBank/DDBJ databases">
        <title>The complete genome of Fluviicola taffensis DSM 16823.</title>
        <authorList>
            <consortium name="US DOE Joint Genome Institute (JGI-PGF)"/>
            <person name="Lucas S."/>
            <person name="Copeland A."/>
            <person name="Lapidus A."/>
            <person name="Bruce D."/>
            <person name="Goodwin L."/>
            <person name="Pitluck S."/>
            <person name="Kyrpides N."/>
            <person name="Mavromatis K."/>
            <person name="Ivanova N."/>
            <person name="Mikhailova N."/>
            <person name="Pagani I."/>
            <person name="Chertkov O."/>
            <person name="Detter J.C."/>
            <person name="Han C."/>
            <person name="Tapia R."/>
            <person name="Land M."/>
            <person name="Hauser L."/>
            <person name="Markowitz V."/>
            <person name="Cheng J.-F."/>
            <person name="Hugenholtz P."/>
            <person name="Woyke T."/>
            <person name="Wu D."/>
            <person name="Tindall B."/>
            <person name="Pomrenke H.G."/>
            <person name="Brambilla E."/>
            <person name="Klenk H.-P."/>
            <person name="Eisen J.A."/>
        </authorList>
    </citation>
    <scope>NUCLEOTIDE SEQUENCE [LARGE SCALE GENOMIC DNA]</scope>
    <source>
        <strain evidence="5">DSM 16823 / RW262 / RW262</strain>
    </source>
</reference>
<keyword evidence="1 2" id="KW-0732">Signal</keyword>
<organism evidence="4 5">
    <name type="scientific">Fluviicola taffensis (strain DSM 16823 / NCIMB 13979 / RW262)</name>
    <dbReference type="NCBI Taxonomy" id="755732"/>
    <lineage>
        <taxon>Bacteria</taxon>
        <taxon>Pseudomonadati</taxon>
        <taxon>Bacteroidota</taxon>
        <taxon>Flavobacteriia</taxon>
        <taxon>Flavobacteriales</taxon>
        <taxon>Crocinitomicaceae</taxon>
        <taxon>Fluviicola</taxon>
    </lineage>
</organism>
<dbReference type="Pfam" id="PF18962">
    <property type="entry name" value="Por_Secre_tail"/>
    <property type="match status" value="1"/>
</dbReference>
<dbReference type="InterPro" id="IPR026444">
    <property type="entry name" value="Secre_tail"/>
</dbReference>
<dbReference type="InterPro" id="IPR052918">
    <property type="entry name" value="Motility_Chemotaxis_Reg"/>
</dbReference>
<dbReference type="OrthoDB" id="9811934at2"/>
<dbReference type="STRING" id="755732.Fluta_3229"/>
<dbReference type="SUPFAM" id="SSF101898">
    <property type="entry name" value="NHL repeat"/>
    <property type="match status" value="1"/>
</dbReference>
<accession>F2IA25</accession>
<dbReference type="InterPro" id="IPR011042">
    <property type="entry name" value="6-blade_b-propeller_TolB-like"/>
</dbReference>
<evidence type="ECO:0000313" key="4">
    <source>
        <dbReference type="EMBL" id="AEA45202.1"/>
    </source>
</evidence>
<protein>
    <recommendedName>
        <fullName evidence="3">Secretion system C-terminal sorting domain-containing protein</fullName>
    </recommendedName>
</protein>
<gene>
    <name evidence="4" type="ordered locus">Fluta_3229</name>
</gene>
<dbReference type="RefSeq" id="WP_013687969.1">
    <property type="nucleotide sequence ID" value="NC_015321.1"/>
</dbReference>